<dbReference type="AlphaFoldDB" id="A0A0Q3F9Q3"/>
<proteinExistence type="predicted"/>
<dbReference type="EnsemblPlants" id="KQJ96535">
    <property type="protein sequence ID" value="KQJ96535"/>
    <property type="gene ID" value="BRADI_3g24662v3"/>
</dbReference>
<feature type="region of interest" description="Disordered" evidence="1">
    <location>
        <begin position="1"/>
        <end position="153"/>
    </location>
</feature>
<sequence length="242" mass="25372">MDDIDFDATLSETGENEDEDMSTLTVSLSPEPVEHRLEDSNPTPSLSPSPDANPSTISRPPVPIPPSGSGRLGYLLGVPPTLRKMAAGGSGSGSSSSRRPAATRAVARVRAMARSHSPLGGAGRGRGSGAATSSGTASKQSAKGKGKSPCDTSCNSQAAMRDGLSESVDEDCVVLLDKEDVVELNRAAKRRLTAKCWKEMEKKEINGEWKAICNCCHKHLSAASNSGTTHLNDHLKICTRGC</sequence>
<name>A0A0Q3F9Q3_BRADI</name>
<protein>
    <recommendedName>
        <fullName evidence="5">BED-type domain-containing protein</fullName>
    </recommendedName>
</protein>
<dbReference type="Gramene" id="KQJ96535">
    <property type="protein sequence ID" value="KQJ96535"/>
    <property type="gene ID" value="BRADI_3g24662v3"/>
</dbReference>
<feature type="compositionally biased region" description="Polar residues" evidence="1">
    <location>
        <begin position="40"/>
        <end position="58"/>
    </location>
</feature>
<feature type="compositionally biased region" description="Low complexity" evidence="1">
    <location>
        <begin position="93"/>
        <end position="117"/>
    </location>
</feature>
<dbReference type="EMBL" id="CM000882">
    <property type="protein sequence ID" value="KQJ96535.2"/>
    <property type="molecule type" value="Genomic_DNA"/>
</dbReference>
<evidence type="ECO:0000313" key="4">
    <source>
        <dbReference type="Proteomes" id="UP000008810"/>
    </source>
</evidence>
<reference evidence="3" key="3">
    <citation type="submission" date="2018-08" db="UniProtKB">
        <authorList>
            <consortium name="EnsemblPlants"/>
        </authorList>
    </citation>
    <scope>IDENTIFICATION</scope>
    <source>
        <strain evidence="3">cv. Bd21</strain>
    </source>
</reference>
<dbReference type="OrthoDB" id="1900170at2759"/>
<keyword evidence="4" id="KW-1185">Reference proteome</keyword>
<accession>A0A0Q3F9Q3</accession>
<reference evidence="2" key="2">
    <citation type="submission" date="2017-06" db="EMBL/GenBank/DDBJ databases">
        <title>WGS assembly of Brachypodium distachyon.</title>
        <authorList>
            <consortium name="The International Brachypodium Initiative"/>
            <person name="Lucas S."/>
            <person name="Harmon-Smith M."/>
            <person name="Lail K."/>
            <person name="Tice H."/>
            <person name="Grimwood J."/>
            <person name="Bruce D."/>
            <person name="Barry K."/>
            <person name="Shu S."/>
            <person name="Lindquist E."/>
            <person name="Wang M."/>
            <person name="Pitluck S."/>
            <person name="Vogel J.P."/>
            <person name="Garvin D.F."/>
            <person name="Mockler T.C."/>
            <person name="Schmutz J."/>
            <person name="Rokhsar D."/>
            <person name="Bevan M.W."/>
        </authorList>
    </citation>
    <scope>NUCLEOTIDE SEQUENCE</scope>
    <source>
        <strain evidence="2">Bd21</strain>
    </source>
</reference>
<feature type="compositionally biased region" description="Low complexity" evidence="1">
    <location>
        <begin position="129"/>
        <end position="143"/>
    </location>
</feature>
<dbReference type="SMART" id="SM00614">
    <property type="entry name" value="ZnF_BED"/>
    <property type="match status" value="1"/>
</dbReference>
<dbReference type="InterPro" id="IPR053031">
    <property type="entry name" value="Cuticle_assoc_protein"/>
</dbReference>
<organism evidence="2">
    <name type="scientific">Brachypodium distachyon</name>
    <name type="common">Purple false brome</name>
    <name type="synonym">Trachynia distachya</name>
    <dbReference type="NCBI Taxonomy" id="15368"/>
    <lineage>
        <taxon>Eukaryota</taxon>
        <taxon>Viridiplantae</taxon>
        <taxon>Streptophyta</taxon>
        <taxon>Embryophyta</taxon>
        <taxon>Tracheophyta</taxon>
        <taxon>Spermatophyta</taxon>
        <taxon>Magnoliopsida</taxon>
        <taxon>Liliopsida</taxon>
        <taxon>Poales</taxon>
        <taxon>Poaceae</taxon>
        <taxon>BOP clade</taxon>
        <taxon>Pooideae</taxon>
        <taxon>Stipodae</taxon>
        <taxon>Brachypodieae</taxon>
        <taxon>Brachypodium</taxon>
    </lineage>
</organism>
<evidence type="ECO:0000313" key="3">
    <source>
        <dbReference type="EnsemblPlants" id="KQJ96535"/>
    </source>
</evidence>
<gene>
    <name evidence="2" type="ORF">BRADI_3g24662v3</name>
</gene>
<dbReference type="PANTHER" id="PTHR34396:SF25">
    <property type="entry name" value="BOUNDARY ELEMENT ASSOCIATED FACTOR"/>
    <property type="match status" value="1"/>
</dbReference>
<dbReference type="PANTHER" id="PTHR34396">
    <property type="entry name" value="OS03G0264950 PROTEIN-RELATED"/>
    <property type="match status" value="1"/>
</dbReference>
<reference evidence="2 3" key="1">
    <citation type="journal article" date="2010" name="Nature">
        <title>Genome sequencing and analysis of the model grass Brachypodium distachyon.</title>
        <authorList>
            <consortium name="International Brachypodium Initiative"/>
        </authorList>
    </citation>
    <scope>NUCLEOTIDE SEQUENCE [LARGE SCALE GENOMIC DNA]</scope>
    <source>
        <strain evidence="2 3">Bd21</strain>
    </source>
</reference>
<evidence type="ECO:0000313" key="2">
    <source>
        <dbReference type="EMBL" id="KQJ96535.2"/>
    </source>
</evidence>
<evidence type="ECO:0000256" key="1">
    <source>
        <dbReference type="SAM" id="MobiDB-lite"/>
    </source>
</evidence>
<dbReference type="InParanoid" id="A0A0Q3F9Q3"/>
<dbReference type="Proteomes" id="UP000008810">
    <property type="component" value="Chromosome 3"/>
</dbReference>
<evidence type="ECO:0008006" key="5">
    <source>
        <dbReference type="Google" id="ProtNLM"/>
    </source>
</evidence>